<keyword evidence="3" id="KW-1185">Reference proteome</keyword>
<comment type="caution">
    <text evidence="2">The sequence shown here is derived from an EMBL/GenBank/DDBJ whole genome shotgun (WGS) entry which is preliminary data.</text>
</comment>
<dbReference type="PANTHER" id="PTHR38444">
    <property type="entry name" value="ENTEROBACTIN BIOSYNTHESIS PROTEIN YBDZ"/>
    <property type="match status" value="1"/>
</dbReference>
<protein>
    <submittedName>
        <fullName evidence="2">MbtH family protein</fullName>
    </submittedName>
</protein>
<dbReference type="InterPro" id="IPR037407">
    <property type="entry name" value="MLP_fam"/>
</dbReference>
<evidence type="ECO:0000259" key="1">
    <source>
        <dbReference type="SMART" id="SM00923"/>
    </source>
</evidence>
<dbReference type="SMART" id="SM00923">
    <property type="entry name" value="MbtH"/>
    <property type="match status" value="1"/>
</dbReference>
<sequence>MNPFDDPDGRFLVLVNAEEQHSLWPTFVPAPDGWRQVFGEDSRDACLHYVESNWSDLRPRSLRERQDQVLPGTDS</sequence>
<evidence type="ECO:0000313" key="3">
    <source>
        <dbReference type="Proteomes" id="UP001499978"/>
    </source>
</evidence>
<dbReference type="InterPro" id="IPR038020">
    <property type="entry name" value="MbtH-like_sf"/>
</dbReference>
<gene>
    <name evidence="2" type="ORF">GCM10010201_26820</name>
</gene>
<dbReference type="EMBL" id="BAAARY010000012">
    <property type="protein sequence ID" value="GAA2526706.1"/>
    <property type="molecule type" value="Genomic_DNA"/>
</dbReference>
<accession>A0ABP6AXQ8</accession>
<organism evidence="2 3">
    <name type="scientific">Pilimelia columellifera subsp. columellifera</name>
    <dbReference type="NCBI Taxonomy" id="706583"/>
    <lineage>
        <taxon>Bacteria</taxon>
        <taxon>Bacillati</taxon>
        <taxon>Actinomycetota</taxon>
        <taxon>Actinomycetes</taxon>
        <taxon>Micromonosporales</taxon>
        <taxon>Micromonosporaceae</taxon>
        <taxon>Pilimelia</taxon>
    </lineage>
</organism>
<evidence type="ECO:0000313" key="2">
    <source>
        <dbReference type="EMBL" id="GAA2526706.1"/>
    </source>
</evidence>
<dbReference type="Gene3D" id="3.90.820.10">
    <property type="entry name" value="Structural Genomics, Unknown Function 30-nov-00 1gh9 Mol_id"/>
    <property type="match status" value="1"/>
</dbReference>
<dbReference type="InterPro" id="IPR005153">
    <property type="entry name" value="MbtH-like_dom"/>
</dbReference>
<feature type="domain" description="MbtH-like" evidence="1">
    <location>
        <begin position="2"/>
        <end position="52"/>
    </location>
</feature>
<dbReference type="RefSeq" id="WP_344172885.1">
    <property type="nucleotide sequence ID" value="NZ_BAAARY010000012.1"/>
</dbReference>
<dbReference type="SUPFAM" id="SSF160582">
    <property type="entry name" value="MbtH-like"/>
    <property type="match status" value="1"/>
</dbReference>
<dbReference type="Pfam" id="PF03621">
    <property type="entry name" value="MbtH"/>
    <property type="match status" value="1"/>
</dbReference>
<dbReference type="Proteomes" id="UP001499978">
    <property type="component" value="Unassembled WGS sequence"/>
</dbReference>
<dbReference type="PANTHER" id="PTHR38444:SF1">
    <property type="entry name" value="ENTEROBACTIN BIOSYNTHESIS PROTEIN YBDZ"/>
    <property type="match status" value="1"/>
</dbReference>
<proteinExistence type="predicted"/>
<reference evidence="3" key="1">
    <citation type="journal article" date="2019" name="Int. J. Syst. Evol. Microbiol.">
        <title>The Global Catalogue of Microorganisms (GCM) 10K type strain sequencing project: providing services to taxonomists for standard genome sequencing and annotation.</title>
        <authorList>
            <consortium name="The Broad Institute Genomics Platform"/>
            <consortium name="The Broad Institute Genome Sequencing Center for Infectious Disease"/>
            <person name="Wu L."/>
            <person name="Ma J."/>
        </authorList>
    </citation>
    <scope>NUCLEOTIDE SEQUENCE [LARGE SCALE GENOMIC DNA]</scope>
    <source>
        <strain evidence="3">JCM 3367</strain>
    </source>
</reference>
<name>A0ABP6AXQ8_9ACTN</name>